<dbReference type="CDD" id="cd02000">
    <property type="entry name" value="TPP_E1_PDC_ADC_BCADC"/>
    <property type="match status" value="1"/>
</dbReference>
<dbReference type="NCBIfam" id="NF006667">
    <property type="entry name" value="PRK09212.1"/>
    <property type="match status" value="1"/>
</dbReference>
<evidence type="ECO:0000313" key="9">
    <source>
        <dbReference type="EMBL" id="NMG03998.1"/>
    </source>
</evidence>
<comment type="function">
    <text evidence="2">E1 component of the 2-oxoglutarate dehydrogenase (OGDH) complex which catalyzes the decarboxylation of 2-oxoglutarate, the first step in the conversion of 2-oxoglutarate to succinyl-CoA and CO(2).</text>
</comment>
<dbReference type="GO" id="GO:0004739">
    <property type="term" value="F:pyruvate dehydrogenase (acetyl-transferring) activity"/>
    <property type="evidence" value="ECO:0007669"/>
    <property type="project" value="UniProtKB-UniRule"/>
</dbReference>
<comment type="function">
    <text evidence="7">The pyruvate dehydrogenase complex catalyzes the overall conversion of pyruvate to acetyl-CoA and CO(2).</text>
</comment>
<dbReference type="SMART" id="SM00861">
    <property type="entry name" value="Transket_pyr"/>
    <property type="match status" value="1"/>
</dbReference>
<dbReference type="GO" id="GO:0006086">
    <property type="term" value="P:pyruvate decarboxylation to acetyl-CoA"/>
    <property type="evidence" value="ECO:0007669"/>
    <property type="project" value="InterPro"/>
</dbReference>
<organism evidence="9 10">
    <name type="scientific">Azoarcus taiwanensis</name>
    <dbReference type="NCBI Taxonomy" id="666964"/>
    <lineage>
        <taxon>Bacteria</taxon>
        <taxon>Pseudomonadati</taxon>
        <taxon>Pseudomonadota</taxon>
        <taxon>Betaproteobacteria</taxon>
        <taxon>Rhodocyclales</taxon>
        <taxon>Zoogloeaceae</taxon>
        <taxon>Azoarcus</taxon>
    </lineage>
</organism>
<dbReference type="InterPro" id="IPR017597">
    <property type="entry name" value="Pyrv_DH_E1_asu_subgrp-y"/>
</dbReference>
<evidence type="ECO:0000259" key="8">
    <source>
        <dbReference type="SMART" id="SM00861"/>
    </source>
</evidence>
<keyword evidence="6 7" id="KW-0670">Pyruvate</keyword>
<dbReference type="FunFam" id="3.40.50.970:FF:000001">
    <property type="entry name" value="Pyruvate dehydrogenase E1 beta subunit"/>
    <property type="match status" value="1"/>
</dbReference>
<proteinExistence type="predicted"/>
<comment type="subunit">
    <text evidence="3 7">Heterodimer of an alpha and a beta chain.</text>
</comment>
<comment type="caution">
    <text evidence="9">The sequence shown here is derived from an EMBL/GenBank/DDBJ whole genome shotgun (WGS) entry which is preliminary data.</text>
</comment>
<evidence type="ECO:0000256" key="5">
    <source>
        <dbReference type="ARBA" id="ARBA00023052"/>
    </source>
</evidence>
<dbReference type="FunFam" id="3.40.50.920:FF:000001">
    <property type="entry name" value="Pyruvate dehydrogenase E1 beta subunit"/>
    <property type="match status" value="1"/>
</dbReference>
<evidence type="ECO:0000256" key="7">
    <source>
        <dbReference type="RuleBase" id="RU361139"/>
    </source>
</evidence>
<feature type="domain" description="Transketolase-like pyrimidine-binding" evidence="8">
    <location>
        <begin position="350"/>
        <end position="525"/>
    </location>
</feature>
<keyword evidence="5 7" id="KW-0786">Thiamine pyrophosphate</keyword>
<dbReference type="AlphaFoldDB" id="A0A972JBD5"/>
<keyword evidence="10" id="KW-1185">Reference proteome</keyword>
<evidence type="ECO:0000256" key="2">
    <source>
        <dbReference type="ARBA" id="ARBA00003906"/>
    </source>
</evidence>
<reference evidence="9" key="1">
    <citation type="submission" date="2019-12" db="EMBL/GenBank/DDBJ databases">
        <title>Comparative genomics gives insights into the taxonomy of the Azoarcus-Aromatoleum group and reveals separate origins of nif in the plant-associated Azoarcus and non-plant-associated Aromatoleum sub-groups.</title>
        <authorList>
            <person name="Lafos M."/>
            <person name="Maluk M."/>
            <person name="Batista M."/>
            <person name="Junghare M."/>
            <person name="Carmona M."/>
            <person name="Faoro H."/>
            <person name="Cruz L.M."/>
            <person name="Battistoni F."/>
            <person name="De Souza E."/>
            <person name="Pedrosa F."/>
            <person name="Chen W.-M."/>
            <person name="Poole P.S."/>
            <person name="Dixon R.A."/>
            <person name="James E.K."/>
        </authorList>
    </citation>
    <scope>NUCLEOTIDE SEQUENCE</scope>
    <source>
        <strain evidence="9">NSC3</strain>
    </source>
</reference>
<dbReference type="Gene3D" id="3.40.50.920">
    <property type="match status" value="1"/>
</dbReference>
<dbReference type="Pfam" id="PF02779">
    <property type="entry name" value="Transket_pyr"/>
    <property type="match status" value="1"/>
</dbReference>
<dbReference type="SUPFAM" id="SSF52922">
    <property type="entry name" value="TK C-terminal domain-like"/>
    <property type="match status" value="1"/>
</dbReference>
<dbReference type="CDD" id="cd07036">
    <property type="entry name" value="TPP_PYR_E1-PDHc-beta_like"/>
    <property type="match status" value="1"/>
</dbReference>
<dbReference type="PANTHER" id="PTHR43257:SF2">
    <property type="entry name" value="PYRUVATE DEHYDROGENASE E1 COMPONENT SUBUNIT BETA"/>
    <property type="match status" value="1"/>
</dbReference>
<protein>
    <recommendedName>
        <fullName evidence="7">Pyruvate dehydrogenase E1 component subunit alpha</fullName>
        <ecNumber evidence="7">1.2.4.1</ecNumber>
    </recommendedName>
</protein>
<evidence type="ECO:0000313" key="10">
    <source>
        <dbReference type="Proteomes" id="UP000599523"/>
    </source>
</evidence>
<dbReference type="PANTHER" id="PTHR43257">
    <property type="entry name" value="PYRUVATE DEHYDROGENASE E1 COMPONENT BETA SUBUNIT"/>
    <property type="match status" value="1"/>
</dbReference>
<sequence>MITPNFEPGAITEVFDAESARVALWQMVRIRRFEEKCAEMYSAGKIRGFLHLYIGEEAIATGAMPALRDSDHVLATYREHGHALARGVPADAIMAEMYGKQEGCSRGRGGSMHLFDIERRFFGGNAIVAGAMPMAVGFALADRLCGRDDVTACFFGEGAMAEGEFHESANLATLWKLPVLFLCENNYYAMGTALKRSESQNDLCVKAASYRMKAIAVDGMDLVAVAGAMREAVTYVREGHGPVFVEFRTYRFRPHSMFDPELYRDKQEVERWKQRCPIVLFEKAAGEAGLLPPGTLEAIEAEVAAEIDAAVAFAEAGSWEPVEQLERDVYARNETIARPMAPADGEPRRIAYRDALREGLIAALERDERVFLLGEDVGRYGGTYAVSKGLLERFGEARVRDTPLSESAFTGAGIGAALNGMRPVVEIMTVNFSLLALDQIMNNAATLRHMSGGQCSVPVVIRMTTGGGRQLAAQHSHSLEGWYAHIPGLRIVAPATHEDARGMLLAALEDPDPVLIFEHALLLGVEGEVRGEPVAVDIDHAATRREGRDISLVTYGGMLHKTLAAAEQLAAEGIDAEVLDLRSLRPLDDAAIVATVSKTHRLLVIDEGWKSGSLAAEIAMRVCEQAFYELDAPPQRVCSREVPVPYAKHLEDAAIPQVADIVAAVRLMFGKG</sequence>
<evidence type="ECO:0000256" key="3">
    <source>
        <dbReference type="ARBA" id="ARBA00011870"/>
    </source>
</evidence>
<accession>A0A972JBD5</accession>
<dbReference type="Pfam" id="PF00676">
    <property type="entry name" value="E1_dh"/>
    <property type="match status" value="1"/>
</dbReference>
<dbReference type="InterPro" id="IPR005475">
    <property type="entry name" value="Transketolase-like_Pyr-bd"/>
</dbReference>
<evidence type="ECO:0000256" key="6">
    <source>
        <dbReference type="ARBA" id="ARBA00023317"/>
    </source>
</evidence>
<dbReference type="InterPro" id="IPR029061">
    <property type="entry name" value="THDP-binding"/>
</dbReference>
<dbReference type="EC" id="1.2.4.1" evidence="7"/>
<dbReference type="Gene3D" id="3.40.50.970">
    <property type="match status" value="2"/>
</dbReference>
<dbReference type="EMBL" id="WTVM01000087">
    <property type="protein sequence ID" value="NMG03998.1"/>
    <property type="molecule type" value="Genomic_DNA"/>
</dbReference>
<dbReference type="NCBIfam" id="TIGR03182">
    <property type="entry name" value="PDH_E1_alph_y"/>
    <property type="match status" value="1"/>
</dbReference>
<dbReference type="SUPFAM" id="SSF52518">
    <property type="entry name" value="Thiamin diphosphate-binding fold (THDP-binding)"/>
    <property type="match status" value="2"/>
</dbReference>
<comment type="catalytic activity">
    <reaction evidence="7">
        <text>N(6)-[(R)-lipoyl]-L-lysyl-[protein] + pyruvate + H(+) = N(6)-[(R)-S(8)-acetyldihydrolipoyl]-L-lysyl-[protein] + CO2</text>
        <dbReference type="Rhea" id="RHEA:19189"/>
        <dbReference type="Rhea" id="RHEA-COMP:10474"/>
        <dbReference type="Rhea" id="RHEA-COMP:10478"/>
        <dbReference type="ChEBI" id="CHEBI:15361"/>
        <dbReference type="ChEBI" id="CHEBI:15378"/>
        <dbReference type="ChEBI" id="CHEBI:16526"/>
        <dbReference type="ChEBI" id="CHEBI:83099"/>
        <dbReference type="ChEBI" id="CHEBI:83111"/>
        <dbReference type="EC" id="1.2.4.1"/>
    </reaction>
</comment>
<gene>
    <name evidence="7 9" type="primary">pdhA</name>
    <name evidence="9" type="ORF">GPA21_13630</name>
</gene>
<keyword evidence="4 7" id="KW-0560">Oxidoreductase</keyword>
<dbReference type="InterPro" id="IPR033248">
    <property type="entry name" value="Transketolase_C"/>
</dbReference>
<dbReference type="RefSeq" id="WP_168988695.1">
    <property type="nucleotide sequence ID" value="NZ_CAWPHM010000316.1"/>
</dbReference>
<dbReference type="InterPro" id="IPR001017">
    <property type="entry name" value="DH_E1"/>
</dbReference>
<comment type="cofactor">
    <cofactor evidence="1 7">
        <name>thiamine diphosphate</name>
        <dbReference type="ChEBI" id="CHEBI:58937"/>
    </cofactor>
</comment>
<evidence type="ECO:0000256" key="1">
    <source>
        <dbReference type="ARBA" id="ARBA00001964"/>
    </source>
</evidence>
<evidence type="ECO:0000256" key="4">
    <source>
        <dbReference type="ARBA" id="ARBA00023002"/>
    </source>
</evidence>
<dbReference type="Proteomes" id="UP000599523">
    <property type="component" value="Unassembled WGS sequence"/>
</dbReference>
<dbReference type="InterPro" id="IPR009014">
    <property type="entry name" value="Transketo_C/PFOR_II"/>
</dbReference>
<name>A0A972JBD5_9RHOO</name>
<dbReference type="Pfam" id="PF02780">
    <property type="entry name" value="Transketolase_C"/>
    <property type="match status" value="1"/>
</dbReference>